<protein>
    <submittedName>
        <fullName evidence="2">Uncharacterized protein</fullName>
    </submittedName>
</protein>
<gene>
    <name evidence="2" type="ORF">BKH29_05440</name>
</gene>
<sequence length="123" mass="13318">MRLIKLAIFVLALTVLTTSIGSMLFGWQLSRLNSSLCMLLLGLLLLRAQNSDPGKQNLPPAGIRMLGAIGLIISTLILAQGLYRSDVVVLLTLPALGLLGYVLVRSLREWQAREVTTSTSSAR</sequence>
<keyword evidence="1" id="KW-1133">Transmembrane helix</keyword>
<reference evidence="2 3" key="1">
    <citation type="submission" date="2016-12" db="EMBL/GenBank/DDBJ databases">
        <title>Genomic Comparison of strains in the 'Actinomyces naeslundii' Group.</title>
        <authorList>
            <person name="Mughal S.R."/>
            <person name="Do T."/>
            <person name="Gilbert S.C."/>
            <person name="Witherden E.A."/>
            <person name="Didelot X."/>
            <person name="Beighton D."/>
        </authorList>
    </citation>
    <scope>NUCLEOTIDE SEQUENCE [LARGE SCALE GENOMIC DNA]</scope>
    <source>
        <strain evidence="2 3">CCUG 33920</strain>
    </source>
</reference>
<dbReference type="OrthoDB" id="3260518at2"/>
<dbReference type="RefSeq" id="WP_075376599.1">
    <property type="nucleotide sequence ID" value="NZ_MSKJ01000010.1"/>
</dbReference>
<dbReference type="AlphaFoldDB" id="A0A1Q8V9Z9"/>
<proteinExistence type="predicted"/>
<organism evidence="2 3">
    <name type="scientific">Actinomyces oris</name>
    <dbReference type="NCBI Taxonomy" id="544580"/>
    <lineage>
        <taxon>Bacteria</taxon>
        <taxon>Bacillati</taxon>
        <taxon>Actinomycetota</taxon>
        <taxon>Actinomycetes</taxon>
        <taxon>Actinomycetales</taxon>
        <taxon>Actinomycetaceae</taxon>
        <taxon>Actinomyces</taxon>
    </lineage>
</organism>
<evidence type="ECO:0000313" key="2">
    <source>
        <dbReference type="EMBL" id="OLO44929.1"/>
    </source>
</evidence>
<keyword evidence="1" id="KW-0472">Membrane</keyword>
<keyword evidence="1" id="KW-0812">Transmembrane</keyword>
<feature type="transmembrane region" description="Helical" evidence="1">
    <location>
        <begin position="87"/>
        <end position="104"/>
    </location>
</feature>
<evidence type="ECO:0000313" key="3">
    <source>
        <dbReference type="Proteomes" id="UP000186857"/>
    </source>
</evidence>
<dbReference type="EMBL" id="MSKJ01000010">
    <property type="protein sequence ID" value="OLO44929.1"/>
    <property type="molecule type" value="Genomic_DNA"/>
</dbReference>
<dbReference type="Proteomes" id="UP000186857">
    <property type="component" value="Unassembled WGS sequence"/>
</dbReference>
<evidence type="ECO:0000256" key="1">
    <source>
        <dbReference type="SAM" id="Phobius"/>
    </source>
</evidence>
<feature type="transmembrane region" description="Helical" evidence="1">
    <location>
        <begin position="61"/>
        <end position="81"/>
    </location>
</feature>
<comment type="caution">
    <text evidence="2">The sequence shown here is derived from an EMBL/GenBank/DDBJ whole genome shotgun (WGS) entry which is preliminary data.</text>
</comment>
<name>A0A1Q8V9Z9_9ACTO</name>
<accession>A0A1Q8V9Z9</accession>